<dbReference type="Pfam" id="PF07498">
    <property type="entry name" value="Rho_N"/>
    <property type="match status" value="1"/>
</dbReference>
<dbReference type="PANTHER" id="PTHR34449:SF5">
    <property type="entry name" value="ATP BINDING _ ATPASE"/>
    <property type="match status" value="1"/>
</dbReference>
<dbReference type="PANTHER" id="PTHR34449">
    <property type="entry name" value="RHO TERMINATION FACTOR"/>
    <property type="match status" value="1"/>
</dbReference>
<evidence type="ECO:0000259" key="3">
    <source>
        <dbReference type="SMART" id="SM00959"/>
    </source>
</evidence>
<dbReference type="OrthoDB" id="652255at2759"/>
<dbReference type="InterPro" id="IPR011112">
    <property type="entry name" value="Rho-like_N"/>
</dbReference>
<dbReference type="SMART" id="SM00959">
    <property type="entry name" value="Rho_N"/>
    <property type="match status" value="1"/>
</dbReference>
<keyword evidence="1" id="KW-0175">Coiled coil</keyword>
<accession>A0A059BDM5</accession>
<dbReference type="GO" id="GO:0006353">
    <property type="term" value="P:DNA-templated transcription termination"/>
    <property type="evidence" value="ECO:0007669"/>
    <property type="project" value="InterPro"/>
</dbReference>
<reference evidence="4" key="1">
    <citation type="submission" date="2013-07" db="EMBL/GenBank/DDBJ databases">
        <title>The genome of Eucalyptus grandis.</title>
        <authorList>
            <person name="Schmutz J."/>
            <person name="Hayes R."/>
            <person name="Myburg A."/>
            <person name="Tuskan G."/>
            <person name="Grattapaglia D."/>
            <person name="Rokhsar D.S."/>
        </authorList>
    </citation>
    <scope>NUCLEOTIDE SEQUENCE</scope>
    <source>
        <tissue evidence="4">Leaf extractions</tissue>
    </source>
</reference>
<dbReference type="Gramene" id="KCW64317">
    <property type="protein sequence ID" value="KCW64317"/>
    <property type="gene ID" value="EUGRSUZ_G01947"/>
</dbReference>
<dbReference type="KEGG" id="egr:104453536"/>
<dbReference type="GO" id="GO:0019843">
    <property type="term" value="F:rRNA binding"/>
    <property type="evidence" value="ECO:0000318"/>
    <property type="project" value="GO_Central"/>
</dbReference>
<dbReference type="GO" id="GO:1901259">
    <property type="term" value="P:chloroplast rRNA processing"/>
    <property type="evidence" value="ECO:0000318"/>
    <property type="project" value="GO_Central"/>
</dbReference>
<feature type="coiled-coil region" evidence="1">
    <location>
        <begin position="134"/>
        <end position="161"/>
    </location>
</feature>
<dbReference type="GO" id="GO:0010239">
    <property type="term" value="P:chloroplast mRNA processing"/>
    <property type="evidence" value="ECO:0000318"/>
    <property type="project" value="GO_Central"/>
</dbReference>
<dbReference type="FunCoup" id="A0A059BDM5">
    <property type="interactions" value="1481"/>
</dbReference>
<feature type="region of interest" description="Disordered" evidence="2">
    <location>
        <begin position="181"/>
        <end position="277"/>
    </location>
</feature>
<dbReference type="AlphaFoldDB" id="A0A059BDM5"/>
<feature type="domain" description="Rho termination factor-like N-terminal" evidence="3">
    <location>
        <begin position="343"/>
        <end position="381"/>
    </location>
</feature>
<feature type="compositionally biased region" description="Low complexity" evidence="2">
    <location>
        <begin position="105"/>
        <end position="121"/>
    </location>
</feature>
<dbReference type="InParanoid" id="A0A059BDM5"/>
<dbReference type="STRING" id="71139.A0A059BDM5"/>
<protein>
    <recommendedName>
        <fullName evidence="3">Rho termination factor-like N-terminal domain-containing protein</fullName>
    </recommendedName>
</protein>
<organism evidence="4">
    <name type="scientific">Eucalyptus grandis</name>
    <name type="common">Flooded gum</name>
    <dbReference type="NCBI Taxonomy" id="71139"/>
    <lineage>
        <taxon>Eukaryota</taxon>
        <taxon>Viridiplantae</taxon>
        <taxon>Streptophyta</taxon>
        <taxon>Embryophyta</taxon>
        <taxon>Tracheophyta</taxon>
        <taxon>Spermatophyta</taxon>
        <taxon>Magnoliopsida</taxon>
        <taxon>eudicotyledons</taxon>
        <taxon>Gunneridae</taxon>
        <taxon>Pentapetalae</taxon>
        <taxon>rosids</taxon>
        <taxon>malvids</taxon>
        <taxon>Myrtales</taxon>
        <taxon>Myrtaceae</taxon>
        <taxon>Myrtoideae</taxon>
        <taxon>Eucalypteae</taxon>
        <taxon>Eucalyptus</taxon>
    </lineage>
</organism>
<evidence type="ECO:0000313" key="4">
    <source>
        <dbReference type="EMBL" id="KCW64317.1"/>
    </source>
</evidence>
<proteinExistence type="predicted"/>
<sequence>MSILYFLAGYVSSDGKRLPCSGFSGRGVSISPCSSFAVSRGRFQIKLTSLKCSSNRASFLCKASNSGQKRNPDFSRHNRHGFSRGRNRQTEERDSFDNLDDSEMLSSKNGPLLSLSSSPRSQATAVPGPREKEIVELFRKIQAQLRERAALKEEKKNEATKGQGKESETVDSLLKLLRKHSVEQSKRKGFSNGSRDLTLEQPEQNVSSNEEKGSSFFDSNSILGDKSRDSNASLSRPASKFQRQSPIPRVRYQSINFGDDSDDSTSVANLSGGKNEDYVEIHPEPLYEPAVNHEPELELEPEAETVILDGGVSDEGVDAESSDADEVDDNENMDQQGLVDEADLNALKLPELRALAKSRGVKGFSKMKKSVLVELLSGRSG</sequence>
<evidence type="ECO:0000256" key="2">
    <source>
        <dbReference type="SAM" id="MobiDB-lite"/>
    </source>
</evidence>
<feature type="region of interest" description="Disordered" evidence="2">
    <location>
        <begin position="63"/>
        <end position="129"/>
    </location>
</feature>
<feature type="compositionally biased region" description="Polar residues" evidence="2">
    <location>
        <begin position="191"/>
        <end position="208"/>
    </location>
</feature>
<dbReference type="GO" id="GO:0003729">
    <property type="term" value="F:mRNA binding"/>
    <property type="evidence" value="ECO:0000318"/>
    <property type="project" value="GO_Central"/>
</dbReference>
<name>A0A059BDM5_EUCGR</name>
<dbReference type="GO" id="GO:0009507">
    <property type="term" value="C:chloroplast"/>
    <property type="evidence" value="ECO:0000318"/>
    <property type="project" value="GO_Central"/>
</dbReference>
<dbReference type="eggNOG" id="ENOG502QQ4E">
    <property type="taxonomic scope" value="Eukaryota"/>
</dbReference>
<dbReference type="EMBL" id="KK198759">
    <property type="protein sequence ID" value="KCW64317.1"/>
    <property type="molecule type" value="Genomic_DNA"/>
</dbReference>
<gene>
    <name evidence="4" type="ORF">EUGRSUZ_G01947</name>
</gene>
<dbReference type="OMA" id="YSEHRIC"/>
<evidence type="ECO:0000256" key="1">
    <source>
        <dbReference type="SAM" id="Coils"/>
    </source>
</evidence>
<feature type="compositionally biased region" description="Basic residues" evidence="2">
    <location>
        <begin position="77"/>
        <end position="87"/>
    </location>
</feature>
<feature type="compositionally biased region" description="Polar residues" evidence="2">
    <location>
        <begin position="230"/>
        <end position="245"/>
    </location>
</feature>